<dbReference type="NCBIfam" id="TIGR01511">
    <property type="entry name" value="ATPase-IB1_Cu"/>
    <property type="match status" value="1"/>
</dbReference>
<dbReference type="Pfam" id="PF00702">
    <property type="entry name" value="Hydrolase"/>
    <property type="match status" value="1"/>
</dbReference>
<dbReference type="PRINTS" id="PR00119">
    <property type="entry name" value="CATATPASE"/>
</dbReference>
<dbReference type="InterPro" id="IPR008250">
    <property type="entry name" value="ATPase_P-typ_transduc_dom_A_sf"/>
</dbReference>
<dbReference type="NCBIfam" id="TIGR01525">
    <property type="entry name" value="ATPase-IB_hvy"/>
    <property type="match status" value="1"/>
</dbReference>
<keyword evidence="7" id="KW-1278">Translocase</keyword>
<dbReference type="InterPro" id="IPR059000">
    <property type="entry name" value="ATPase_P-type_domA"/>
</dbReference>
<feature type="transmembrane region" description="Helical" evidence="10">
    <location>
        <begin position="678"/>
        <end position="697"/>
    </location>
</feature>
<dbReference type="SUPFAM" id="SSF81665">
    <property type="entry name" value="Calcium ATPase, transmembrane domain M"/>
    <property type="match status" value="1"/>
</dbReference>
<keyword evidence="3 10" id="KW-0812">Transmembrane</keyword>
<dbReference type="InterPro" id="IPR023214">
    <property type="entry name" value="HAD_sf"/>
</dbReference>
<keyword evidence="9 10" id="KW-0472">Membrane</keyword>
<dbReference type="PRINTS" id="PR00943">
    <property type="entry name" value="CUATPASE"/>
</dbReference>
<dbReference type="InterPro" id="IPR036412">
    <property type="entry name" value="HAD-like_sf"/>
</dbReference>
<dbReference type="Pfam" id="PF00403">
    <property type="entry name" value="HMA"/>
    <property type="match status" value="1"/>
</dbReference>
<dbReference type="InterPro" id="IPR023299">
    <property type="entry name" value="ATPase_P-typ_cyto_dom_N"/>
</dbReference>
<dbReference type="PROSITE" id="PS01047">
    <property type="entry name" value="HMA_1"/>
    <property type="match status" value="1"/>
</dbReference>
<evidence type="ECO:0000259" key="11">
    <source>
        <dbReference type="PROSITE" id="PS50846"/>
    </source>
</evidence>
<keyword evidence="8 10" id="KW-1133">Transmembrane helix</keyword>
<dbReference type="InterPro" id="IPR006121">
    <property type="entry name" value="HMA_dom"/>
</dbReference>
<protein>
    <submittedName>
        <fullName evidence="12">Heavy metal translocating P-type ATPase</fullName>
    </submittedName>
</protein>
<feature type="transmembrane region" description="Helical" evidence="10">
    <location>
        <begin position="337"/>
        <end position="359"/>
    </location>
</feature>
<accession>A0ABN1MRX7</accession>
<dbReference type="InterPro" id="IPR001757">
    <property type="entry name" value="P_typ_ATPase"/>
</dbReference>
<dbReference type="InterPro" id="IPR023298">
    <property type="entry name" value="ATPase_P-typ_TM_dom_sf"/>
</dbReference>
<comment type="similarity">
    <text evidence="2 10">Belongs to the cation transport ATPase (P-type) (TC 3.A.3) family. Type IB subfamily.</text>
</comment>
<dbReference type="EMBL" id="BAAAFH010000022">
    <property type="protein sequence ID" value="GAA0876092.1"/>
    <property type="molecule type" value="Genomic_DNA"/>
</dbReference>
<dbReference type="InterPro" id="IPR017969">
    <property type="entry name" value="Heavy-metal-associated_CS"/>
</dbReference>
<keyword evidence="10" id="KW-1003">Cell membrane</keyword>
<dbReference type="Pfam" id="PF00122">
    <property type="entry name" value="E1-E2_ATPase"/>
    <property type="match status" value="1"/>
</dbReference>
<dbReference type="CDD" id="cd02094">
    <property type="entry name" value="P-type_ATPase_Cu-like"/>
    <property type="match status" value="1"/>
</dbReference>
<dbReference type="InterPro" id="IPR036163">
    <property type="entry name" value="HMA_dom_sf"/>
</dbReference>
<dbReference type="SUPFAM" id="SSF55008">
    <property type="entry name" value="HMA, heavy metal-associated domain"/>
    <property type="match status" value="1"/>
</dbReference>
<dbReference type="PROSITE" id="PS00154">
    <property type="entry name" value="ATPASE_E1_E2"/>
    <property type="match status" value="1"/>
</dbReference>
<comment type="subcellular location">
    <subcellularLocation>
        <location evidence="10">Cell membrane</location>
    </subcellularLocation>
    <subcellularLocation>
        <location evidence="1">Endomembrane system</location>
        <topology evidence="1">Multi-pass membrane protein</topology>
    </subcellularLocation>
</comment>
<dbReference type="Gene3D" id="3.40.50.1000">
    <property type="entry name" value="HAD superfamily/HAD-like"/>
    <property type="match status" value="1"/>
</dbReference>
<evidence type="ECO:0000256" key="6">
    <source>
        <dbReference type="ARBA" id="ARBA00022840"/>
    </source>
</evidence>
<feature type="transmembrane region" description="Helical" evidence="10">
    <location>
        <begin position="119"/>
        <end position="140"/>
    </location>
</feature>
<keyword evidence="5 10" id="KW-0547">Nucleotide-binding</keyword>
<dbReference type="NCBIfam" id="TIGR01494">
    <property type="entry name" value="ATPase_P-type"/>
    <property type="match status" value="1"/>
</dbReference>
<evidence type="ECO:0000256" key="5">
    <source>
        <dbReference type="ARBA" id="ARBA00022741"/>
    </source>
</evidence>
<dbReference type="SFLD" id="SFLDS00003">
    <property type="entry name" value="Haloacid_Dehalogenase"/>
    <property type="match status" value="1"/>
</dbReference>
<dbReference type="CDD" id="cd00371">
    <property type="entry name" value="HMA"/>
    <property type="match status" value="1"/>
</dbReference>
<evidence type="ECO:0000256" key="8">
    <source>
        <dbReference type="ARBA" id="ARBA00022989"/>
    </source>
</evidence>
<feature type="domain" description="HMA" evidence="11">
    <location>
        <begin position="2"/>
        <end position="68"/>
    </location>
</feature>
<feature type="transmembrane region" description="Helical" evidence="10">
    <location>
        <begin position="183"/>
        <end position="202"/>
    </location>
</feature>
<reference evidence="12 13" key="1">
    <citation type="journal article" date="2019" name="Int. J. Syst. Evol. Microbiol.">
        <title>The Global Catalogue of Microorganisms (GCM) 10K type strain sequencing project: providing services to taxonomists for standard genome sequencing and annotation.</title>
        <authorList>
            <consortium name="The Broad Institute Genomics Platform"/>
            <consortium name="The Broad Institute Genome Sequencing Center for Infectious Disease"/>
            <person name="Wu L."/>
            <person name="Ma J."/>
        </authorList>
    </citation>
    <scope>NUCLEOTIDE SEQUENCE [LARGE SCALE GENOMIC DNA]</scope>
    <source>
        <strain evidence="12 13">JCM 16083</strain>
    </source>
</reference>
<proteinExistence type="inferred from homology"/>
<evidence type="ECO:0000313" key="12">
    <source>
        <dbReference type="EMBL" id="GAA0876092.1"/>
    </source>
</evidence>
<dbReference type="Gene3D" id="3.30.70.100">
    <property type="match status" value="1"/>
</dbReference>
<evidence type="ECO:0000256" key="2">
    <source>
        <dbReference type="ARBA" id="ARBA00006024"/>
    </source>
</evidence>
<keyword evidence="4 10" id="KW-0479">Metal-binding</keyword>
<comment type="caution">
    <text evidence="12">The sequence shown here is derived from an EMBL/GenBank/DDBJ whole genome shotgun (WGS) entry which is preliminary data.</text>
</comment>
<feature type="transmembrane region" description="Helical" evidence="10">
    <location>
        <begin position="365"/>
        <end position="387"/>
    </location>
</feature>
<name>A0ABN1MRX7_9FLAO</name>
<dbReference type="SUPFAM" id="SSF56784">
    <property type="entry name" value="HAD-like"/>
    <property type="match status" value="1"/>
</dbReference>
<dbReference type="SFLD" id="SFLDG00002">
    <property type="entry name" value="C1.7:_P-type_atpase_like"/>
    <property type="match status" value="1"/>
</dbReference>
<keyword evidence="6 10" id="KW-0067">ATP-binding</keyword>
<evidence type="ECO:0000256" key="4">
    <source>
        <dbReference type="ARBA" id="ARBA00022723"/>
    </source>
</evidence>
<dbReference type="InterPro" id="IPR044492">
    <property type="entry name" value="P_typ_ATPase_HD_dom"/>
</dbReference>
<evidence type="ECO:0000256" key="7">
    <source>
        <dbReference type="ARBA" id="ARBA00022967"/>
    </source>
</evidence>
<dbReference type="PANTHER" id="PTHR43520:SF8">
    <property type="entry name" value="P-TYPE CU(+) TRANSPORTER"/>
    <property type="match status" value="1"/>
</dbReference>
<dbReference type="Gene3D" id="2.70.150.10">
    <property type="entry name" value="Calcium-transporting ATPase, cytoplasmic transduction domain A"/>
    <property type="match status" value="1"/>
</dbReference>
<evidence type="ECO:0000256" key="9">
    <source>
        <dbReference type="ARBA" id="ARBA00023136"/>
    </source>
</evidence>
<dbReference type="InterPro" id="IPR018303">
    <property type="entry name" value="ATPase_P-typ_P_site"/>
</dbReference>
<dbReference type="InterPro" id="IPR027256">
    <property type="entry name" value="P-typ_ATPase_IB"/>
</dbReference>
<feature type="transmembrane region" description="Helical" evidence="10">
    <location>
        <begin position="703"/>
        <end position="725"/>
    </location>
</feature>
<sequence>MEKENLHVTGMTCTACANSIESFLKHEEGVNKIEVNYANSSVLLEYEPEKITLEQIAEIVGDLGYGLILPTEDAEKQAREEHQKHFKTLQRNTIGAFIFAFPLFVIGMFFMNWHPGGWISWVLATPLLFLFGRDFFVHAWKQALKGTTSMDTLVAVSTGTAYLYSVFNLLYPSFFSERGIEPHLYFEASGVIIAFILLGKWMEERAKGATSTAIRQLMELQPDSLWILDGDGNQKEIPTSRVEKGMKVVVKPGDKIPVDGRVTDGDSYVDESTITGEPIAVFKEAGDTVFTGTLNQKGSFVIEATKVGSETVLAQIIEMVKQAQGSKAPVQRLVDKVSAIFVPTVMIIAVVSAVAWWIFGTENSFAVGLNAFVTVLVIACPCALGLATPTAVVTSIGSAARLGVLIKDAEAIERLSEVTDLIVDKTGTVTEGHPVVQEVYFDGSVTDEEKRLFHEIESRSEHPLAHAVVNYFSANQVEKTTPDSFESITARGVKATKEDKEYCVGSHLLVDELGAEGGAVLREQLQDQARTLIYFIRQGKVIGVMAIDDAIKPHSAEAIHKLQQKGVTIHMLTGDSVKTAKRVAENVGIEVVKADCSPSDKGAYIRQLQSEGKVVAMVGDGINDSEALAQSDVSVAMGKGADVAKDVAKITILSSDLLLIPAAYGLSKKTVKIIRQNLFWAFIYNVLGIPVAAGVLIPINGFMLSPMIAGAAMALSSVSVVTNSLRLRK</sequence>
<organism evidence="12 13">
    <name type="scientific">Wandonia haliotis</name>
    <dbReference type="NCBI Taxonomy" id="574963"/>
    <lineage>
        <taxon>Bacteria</taxon>
        <taxon>Pseudomonadati</taxon>
        <taxon>Bacteroidota</taxon>
        <taxon>Flavobacteriia</taxon>
        <taxon>Flavobacteriales</taxon>
        <taxon>Crocinitomicaceae</taxon>
        <taxon>Wandonia</taxon>
    </lineage>
</organism>
<evidence type="ECO:0000313" key="13">
    <source>
        <dbReference type="Proteomes" id="UP001501126"/>
    </source>
</evidence>
<keyword evidence="13" id="KW-1185">Reference proteome</keyword>
<dbReference type="Proteomes" id="UP001501126">
    <property type="component" value="Unassembled WGS sequence"/>
</dbReference>
<dbReference type="SFLD" id="SFLDF00027">
    <property type="entry name" value="p-type_atpase"/>
    <property type="match status" value="1"/>
</dbReference>
<feature type="transmembrane region" description="Helical" evidence="10">
    <location>
        <begin position="94"/>
        <end position="113"/>
    </location>
</feature>
<dbReference type="Gene3D" id="3.40.1110.10">
    <property type="entry name" value="Calcium-transporting ATPase, cytoplasmic domain N"/>
    <property type="match status" value="1"/>
</dbReference>
<gene>
    <name evidence="12" type="ORF">GCM10009118_25020</name>
</gene>
<evidence type="ECO:0000256" key="3">
    <source>
        <dbReference type="ARBA" id="ARBA00022692"/>
    </source>
</evidence>
<dbReference type="RefSeq" id="WP_343788276.1">
    <property type="nucleotide sequence ID" value="NZ_BAAAFH010000022.1"/>
</dbReference>
<dbReference type="PANTHER" id="PTHR43520">
    <property type="entry name" value="ATP7, ISOFORM B"/>
    <property type="match status" value="1"/>
</dbReference>
<feature type="transmembrane region" description="Helical" evidence="10">
    <location>
        <begin position="152"/>
        <end position="171"/>
    </location>
</feature>
<dbReference type="SUPFAM" id="SSF81653">
    <property type="entry name" value="Calcium ATPase, transduction domain A"/>
    <property type="match status" value="1"/>
</dbReference>
<dbReference type="PROSITE" id="PS50846">
    <property type="entry name" value="HMA_2"/>
    <property type="match status" value="1"/>
</dbReference>
<evidence type="ECO:0000256" key="10">
    <source>
        <dbReference type="RuleBase" id="RU362081"/>
    </source>
</evidence>
<evidence type="ECO:0000256" key="1">
    <source>
        <dbReference type="ARBA" id="ARBA00004127"/>
    </source>
</evidence>